<organism evidence="1 2">
    <name type="scientific">Phaeobacter inhibens</name>
    <dbReference type="NCBI Taxonomy" id="221822"/>
    <lineage>
        <taxon>Bacteria</taxon>
        <taxon>Pseudomonadati</taxon>
        <taxon>Pseudomonadota</taxon>
        <taxon>Alphaproteobacteria</taxon>
        <taxon>Rhodobacterales</taxon>
        <taxon>Roseobacteraceae</taxon>
        <taxon>Phaeobacter</taxon>
    </lineage>
</organism>
<dbReference type="EMBL" id="CP010727">
    <property type="protein sequence ID" value="AUR01389.1"/>
    <property type="molecule type" value="Genomic_DNA"/>
</dbReference>
<keyword evidence="1" id="KW-0614">Plasmid</keyword>
<sequence>MCSIWGSAEGRHSTLLRGYTVELAQHSDHSSPLAEPGQALVVRCGSTAIGRPSARSIAWAGWPAAVSSAARFTLV</sequence>
<protein>
    <submittedName>
        <fullName evidence="1">Uncharacterized protein</fullName>
    </submittedName>
</protein>
<accession>A0A2I7KFL7</accession>
<geneLocation type="plasmid" evidence="2">
    <name>pp88_b</name>
</geneLocation>
<proteinExistence type="predicted"/>
<reference evidence="1 2" key="1">
    <citation type="journal article" date="2017" name="Front. Microbiol.">
        <title>Phaeobacter piscinae sp. nov., a species of the Roseobacter group and potential aquaculture probiont.</title>
        <authorList>
            <person name="Sonnenschein E.C."/>
            <person name="Phippen C.B.W."/>
            <person name="Nielsen K.F."/>
            <person name="Mateiu R.V."/>
            <person name="Melchiorsen J."/>
            <person name="Gram L."/>
            <person name="Overmann J."/>
            <person name="Freese H.M."/>
        </authorList>
    </citation>
    <scope>NUCLEOTIDE SEQUENCE [LARGE SCALE GENOMIC DNA]</scope>
    <source>
        <strain evidence="1 2">P88</strain>
        <plasmid evidence="2">pp88_b</plasmid>
    </source>
</reference>
<name>A0A2I7KFL7_9RHOB</name>
<evidence type="ECO:0000313" key="2">
    <source>
        <dbReference type="Proteomes" id="UP000236447"/>
    </source>
</evidence>
<evidence type="ECO:0000313" key="1">
    <source>
        <dbReference type="EMBL" id="AUR01389.1"/>
    </source>
</evidence>
<dbReference type="Proteomes" id="UP000236447">
    <property type="component" value="Plasmid pP88_b"/>
</dbReference>
<dbReference type="AlphaFoldDB" id="A0A2I7KFL7"/>
<gene>
    <name evidence="1" type="ORF">PhaeoP88_04077</name>
</gene>
<reference evidence="1 2" key="2">
    <citation type="journal article" date="2017" name="Genome Biol. Evol.">
        <title>Trajectories and Drivers of Genome Evolution in Surface-Associated Marine Phaeobacter.</title>
        <authorList>
            <person name="Freese H.M."/>
            <person name="Sikorski J."/>
            <person name="Bunk B."/>
            <person name="Scheuner C."/>
            <person name="Meier-Kolthoff J.P."/>
            <person name="Sproer C."/>
            <person name="Gram L."/>
            <person name="Overmann J."/>
        </authorList>
    </citation>
    <scope>NUCLEOTIDE SEQUENCE [LARGE SCALE GENOMIC DNA]</scope>
    <source>
        <strain evidence="1 2">P88</strain>
        <plasmid evidence="2">pp88_b</plasmid>
    </source>
</reference>